<protein>
    <submittedName>
        <fullName evidence="2">Uncharacterized protein</fullName>
    </submittedName>
</protein>
<evidence type="ECO:0000313" key="2">
    <source>
        <dbReference type="EMBL" id="MFL0198707.1"/>
    </source>
</evidence>
<keyword evidence="1" id="KW-0175">Coiled coil</keyword>
<dbReference type="RefSeq" id="WP_406794821.1">
    <property type="nucleotide sequence ID" value="NZ_JBJHZX010000081.1"/>
</dbReference>
<feature type="coiled-coil region" evidence="1">
    <location>
        <begin position="14"/>
        <end position="41"/>
    </location>
</feature>
<gene>
    <name evidence="2" type="ORF">ACJDU8_24595</name>
</gene>
<dbReference type="Proteomes" id="UP001623660">
    <property type="component" value="Unassembled WGS sequence"/>
</dbReference>
<proteinExistence type="predicted"/>
<comment type="caution">
    <text evidence="2">The sequence shown here is derived from an EMBL/GenBank/DDBJ whole genome shotgun (WGS) entry which is preliminary data.</text>
</comment>
<sequence>MDYIRETVEYLKNYNNLDIARQNLKDEILELEEALKSVGQINYSHIPLGSQIKLPGDNTINKMFRLSKAKEEYRSTLITIKRMDKVFKIFDETNPKFSTILKAYFL</sequence>
<organism evidence="2 3">
    <name type="scientific">Candidatus Clostridium eludens</name>
    <dbReference type="NCBI Taxonomy" id="3381663"/>
    <lineage>
        <taxon>Bacteria</taxon>
        <taxon>Bacillati</taxon>
        <taxon>Bacillota</taxon>
        <taxon>Clostridia</taxon>
        <taxon>Eubacteriales</taxon>
        <taxon>Clostridiaceae</taxon>
        <taxon>Clostridium</taxon>
    </lineage>
</organism>
<accession>A0ABW8SSL2</accession>
<evidence type="ECO:0000313" key="3">
    <source>
        <dbReference type="Proteomes" id="UP001623660"/>
    </source>
</evidence>
<reference evidence="2 3" key="1">
    <citation type="submission" date="2024-11" db="EMBL/GenBank/DDBJ databases">
        <authorList>
            <person name="Heng Y.C."/>
            <person name="Lim A.C.H."/>
            <person name="Lee J.K.Y."/>
            <person name="Kittelmann S."/>
        </authorList>
    </citation>
    <scope>NUCLEOTIDE SEQUENCE [LARGE SCALE GENOMIC DNA]</scope>
    <source>
        <strain evidence="2 3">WILCCON 0269</strain>
    </source>
</reference>
<name>A0ABW8SSL2_9CLOT</name>
<keyword evidence="3" id="KW-1185">Reference proteome</keyword>
<evidence type="ECO:0000256" key="1">
    <source>
        <dbReference type="SAM" id="Coils"/>
    </source>
</evidence>
<dbReference type="EMBL" id="JBJHZX010000081">
    <property type="protein sequence ID" value="MFL0198707.1"/>
    <property type="molecule type" value="Genomic_DNA"/>
</dbReference>